<keyword evidence="1" id="KW-1133">Transmembrane helix</keyword>
<evidence type="ECO:0000313" key="3">
    <source>
        <dbReference type="Proteomes" id="UP000294752"/>
    </source>
</evidence>
<protein>
    <submittedName>
        <fullName evidence="2">Uncharacterized protein</fullName>
    </submittedName>
</protein>
<dbReference type="RefSeq" id="WP_166637785.1">
    <property type="nucleotide sequence ID" value="NZ_SNZV01000003.1"/>
</dbReference>
<keyword evidence="1" id="KW-0472">Membrane</keyword>
<organism evidence="2 3">
    <name type="scientific">Sphingobacterium paludis</name>
    <dbReference type="NCBI Taxonomy" id="1476465"/>
    <lineage>
        <taxon>Bacteria</taxon>
        <taxon>Pseudomonadati</taxon>
        <taxon>Bacteroidota</taxon>
        <taxon>Sphingobacteriia</taxon>
        <taxon>Sphingobacteriales</taxon>
        <taxon>Sphingobacteriaceae</taxon>
        <taxon>Sphingobacterium</taxon>
    </lineage>
</organism>
<keyword evidence="1" id="KW-0812">Transmembrane</keyword>
<accession>A0A4R7D4G6</accession>
<keyword evidence="3" id="KW-1185">Reference proteome</keyword>
<comment type="caution">
    <text evidence="2">The sequence shown here is derived from an EMBL/GenBank/DDBJ whole genome shotgun (WGS) entry which is preliminary data.</text>
</comment>
<dbReference type="Proteomes" id="UP000294752">
    <property type="component" value="Unassembled WGS sequence"/>
</dbReference>
<evidence type="ECO:0000313" key="2">
    <source>
        <dbReference type="EMBL" id="TDS14565.1"/>
    </source>
</evidence>
<dbReference type="AlphaFoldDB" id="A0A4R7D4G6"/>
<reference evidence="2 3" key="1">
    <citation type="submission" date="2019-03" db="EMBL/GenBank/DDBJ databases">
        <title>Genomic Encyclopedia of Type Strains, Phase III (KMG-III): the genomes of soil and plant-associated and newly described type strains.</title>
        <authorList>
            <person name="Whitman W."/>
        </authorList>
    </citation>
    <scope>NUCLEOTIDE SEQUENCE [LARGE SCALE GENOMIC DNA]</scope>
    <source>
        <strain evidence="2 3">CGMCC 1.12801</strain>
    </source>
</reference>
<name>A0A4R7D4G6_9SPHI</name>
<sequence>MSTGLIVCVIVVVLIRTAYKYNQGIKINHVGAADYALVALLAIAIALLI</sequence>
<feature type="transmembrane region" description="Helical" evidence="1">
    <location>
        <begin position="30"/>
        <end position="48"/>
    </location>
</feature>
<evidence type="ECO:0000256" key="1">
    <source>
        <dbReference type="SAM" id="Phobius"/>
    </source>
</evidence>
<proteinExistence type="predicted"/>
<dbReference type="EMBL" id="SNZV01000003">
    <property type="protein sequence ID" value="TDS14565.1"/>
    <property type="molecule type" value="Genomic_DNA"/>
</dbReference>
<gene>
    <name evidence="2" type="ORF">B0I21_10358</name>
</gene>